<name>D0L0H2_HALNC</name>
<feature type="chain" id="PRO_5003010845" description="ABC-type transport auxiliary lipoprotein component domain-containing protein" evidence="1">
    <location>
        <begin position="25"/>
        <end position="218"/>
    </location>
</feature>
<protein>
    <recommendedName>
        <fullName evidence="2">ABC-type transport auxiliary lipoprotein component domain-containing protein</fullName>
    </recommendedName>
</protein>
<proteinExistence type="predicted"/>
<dbReference type="OrthoDB" id="5568302at2"/>
<keyword evidence="4" id="KW-1185">Reference proteome</keyword>
<dbReference type="Pfam" id="PF03886">
    <property type="entry name" value="ABC_trans_aux"/>
    <property type="match status" value="1"/>
</dbReference>
<dbReference type="STRING" id="555778.Hneap_1361"/>
<evidence type="ECO:0000313" key="3">
    <source>
        <dbReference type="EMBL" id="ACX96195.1"/>
    </source>
</evidence>
<keyword evidence="1" id="KW-0732">Signal</keyword>
<dbReference type="Proteomes" id="UP000009102">
    <property type="component" value="Chromosome"/>
</dbReference>
<organism evidence="3 4">
    <name type="scientific">Halothiobacillus neapolitanus (strain ATCC 23641 / DSM 15147 / CIP 104769 / NCIMB 8539 / c2)</name>
    <name type="common">Thiobacillus neapolitanus</name>
    <dbReference type="NCBI Taxonomy" id="555778"/>
    <lineage>
        <taxon>Bacteria</taxon>
        <taxon>Pseudomonadati</taxon>
        <taxon>Pseudomonadota</taxon>
        <taxon>Gammaproteobacteria</taxon>
        <taxon>Chromatiales</taxon>
        <taxon>Halothiobacillaceae</taxon>
        <taxon>Halothiobacillus</taxon>
    </lineage>
</organism>
<reference evidence="3 4" key="1">
    <citation type="submission" date="2009-10" db="EMBL/GenBank/DDBJ databases">
        <title>Complete sequence of Halothiobacillus neapolitanus c2.</title>
        <authorList>
            <consortium name="US DOE Joint Genome Institute"/>
            <person name="Lucas S."/>
            <person name="Copeland A."/>
            <person name="Lapidus A."/>
            <person name="Glavina del Rio T."/>
            <person name="Tice H."/>
            <person name="Bruce D."/>
            <person name="Goodwin L."/>
            <person name="Pitluck S."/>
            <person name="Davenport K."/>
            <person name="Brettin T."/>
            <person name="Detter J.C."/>
            <person name="Han C."/>
            <person name="Tapia R."/>
            <person name="Larimer F."/>
            <person name="Land M."/>
            <person name="Hauser L."/>
            <person name="Kyrpides N."/>
            <person name="Mikhailova N."/>
            <person name="Kerfeld C."/>
            <person name="Cannon G."/>
            <person name="Heinhort S."/>
        </authorList>
    </citation>
    <scope>NUCLEOTIDE SEQUENCE [LARGE SCALE GENOMIC DNA]</scope>
    <source>
        <strain evidence="4">ATCC 23641 / c2</strain>
    </source>
</reference>
<evidence type="ECO:0000256" key="1">
    <source>
        <dbReference type="SAM" id="SignalP"/>
    </source>
</evidence>
<dbReference type="SUPFAM" id="SSF159594">
    <property type="entry name" value="XCC0632-like"/>
    <property type="match status" value="1"/>
</dbReference>
<sequence length="218" mass="23850">MRQLNSIKTIASLAMLSIFSATLASCSLPIRAPEQQNVFRFNSPNIQTPTIDSTSSESAFLIQMRTPRAAEGFNTQSMMYSRDALNLAPYRDSRWLATPAHMLGDVIEQTLLKQPWVAGVVPNSANAPVAANLSCRLIRLEHDIDGSTGKAHLVMSCLWTTPANHEVQGHLRFDQTQAITRNDATGFATASQQLVNQAVTQIINQTRAVIVKSTKANS</sequence>
<dbReference type="PROSITE" id="PS51257">
    <property type="entry name" value="PROKAR_LIPOPROTEIN"/>
    <property type="match status" value="1"/>
</dbReference>
<feature type="domain" description="ABC-type transport auxiliary lipoprotein component" evidence="2">
    <location>
        <begin position="49"/>
        <end position="202"/>
    </location>
</feature>
<dbReference type="HOGENOM" id="CLU_1299251_0_0_6"/>
<evidence type="ECO:0000313" key="4">
    <source>
        <dbReference type="Proteomes" id="UP000009102"/>
    </source>
</evidence>
<dbReference type="Gene3D" id="3.40.50.10610">
    <property type="entry name" value="ABC-type transport auxiliary lipoprotein component"/>
    <property type="match status" value="1"/>
</dbReference>
<feature type="signal peptide" evidence="1">
    <location>
        <begin position="1"/>
        <end position="24"/>
    </location>
</feature>
<dbReference type="AlphaFoldDB" id="D0L0H2"/>
<gene>
    <name evidence="3" type="ordered locus">Hneap_1361</name>
</gene>
<accession>D0L0H2</accession>
<dbReference type="KEGG" id="hna:Hneap_1361"/>
<evidence type="ECO:0000259" key="2">
    <source>
        <dbReference type="Pfam" id="PF03886"/>
    </source>
</evidence>
<dbReference type="EMBL" id="CP001801">
    <property type="protein sequence ID" value="ACX96195.1"/>
    <property type="molecule type" value="Genomic_DNA"/>
</dbReference>
<dbReference type="InterPro" id="IPR005586">
    <property type="entry name" value="ABC_trans_aux"/>
</dbReference>
<dbReference type="eggNOG" id="COG3218">
    <property type="taxonomic scope" value="Bacteria"/>
</dbReference>